<dbReference type="Proteomes" id="UP000633365">
    <property type="component" value="Unassembled WGS sequence"/>
</dbReference>
<proteinExistence type="inferred from homology"/>
<evidence type="ECO:0000313" key="3">
    <source>
        <dbReference type="EMBL" id="MBK6087325.1"/>
    </source>
</evidence>
<dbReference type="Pfam" id="PF01370">
    <property type="entry name" value="Epimerase"/>
    <property type="match status" value="1"/>
</dbReference>
<dbReference type="PANTHER" id="PTHR43000">
    <property type="entry name" value="DTDP-D-GLUCOSE 4,6-DEHYDRATASE-RELATED"/>
    <property type="match status" value="1"/>
</dbReference>
<evidence type="ECO:0000259" key="2">
    <source>
        <dbReference type="Pfam" id="PF01370"/>
    </source>
</evidence>
<sequence length="280" mass="31288">MKILVTGANGYLGRGVVKKLLDTGAEVVATDFSVDNIDSRAIRIAGDVFNTENPYRFFGEPDALLHMAWRDGFVYYSDAHIIDLPKHYSFLNRCIESGIGRIAVIGSMHEIGFYEGSIKEDTPCNPTTPYGISKNALRGLVEMLTAKKGISYQWLRGYYIVGNTSYGNSIFSKIVSAEENGQEYFPFTMGQNQYDFVDYDVFCQQVAAAVSQTEINGIINICSGRPEKLADRVEAFIKENNFSIKLNYGAYPDRAYDSKAVWGDSKKINMIMDKNGDGER</sequence>
<organism evidence="3 4">
    <name type="scientific">Ruminococcus difficilis</name>
    <dbReference type="NCBI Taxonomy" id="2763069"/>
    <lineage>
        <taxon>Bacteria</taxon>
        <taxon>Bacillati</taxon>
        <taxon>Bacillota</taxon>
        <taxon>Clostridia</taxon>
        <taxon>Eubacteriales</taxon>
        <taxon>Oscillospiraceae</taxon>
        <taxon>Ruminococcus</taxon>
    </lineage>
</organism>
<dbReference type="InterPro" id="IPR036291">
    <property type="entry name" value="NAD(P)-bd_dom_sf"/>
</dbReference>
<dbReference type="Gene3D" id="3.40.50.720">
    <property type="entry name" value="NAD(P)-binding Rossmann-like Domain"/>
    <property type="match status" value="1"/>
</dbReference>
<evidence type="ECO:0000313" key="4">
    <source>
        <dbReference type="Proteomes" id="UP000633365"/>
    </source>
</evidence>
<dbReference type="SUPFAM" id="SSF51735">
    <property type="entry name" value="NAD(P)-binding Rossmann-fold domains"/>
    <property type="match status" value="1"/>
</dbReference>
<dbReference type="InterPro" id="IPR001509">
    <property type="entry name" value="Epimerase_deHydtase"/>
</dbReference>
<keyword evidence="4" id="KW-1185">Reference proteome</keyword>
<comment type="caution">
    <text evidence="3">The sequence shown here is derived from an EMBL/GenBank/DDBJ whole genome shotgun (WGS) entry which is preliminary data.</text>
</comment>
<dbReference type="EMBL" id="JAEQMG010000023">
    <property type="protein sequence ID" value="MBK6087325.1"/>
    <property type="molecule type" value="Genomic_DNA"/>
</dbReference>
<accession>A0A934TZ44</accession>
<feature type="domain" description="NAD-dependent epimerase/dehydratase" evidence="2">
    <location>
        <begin position="3"/>
        <end position="222"/>
    </location>
</feature>
<comment type="similarity">
    <text evidence="1">Belongs to the NAD(P)-dependent epimerase/dehydratase family.</text>
</comment>
<protein>
    <submittedName>
        <fullName evidence="3">NAD(P)-dependent oxidoreductase</fullName>
    </submittedName>
</protein>
<name>A0A934TZ44_9FIRM</name>
<reference evidence="3" key="1">
    <citation type="submission" date="2021-01" db="EMBL/GenBank/DDBJ databases">
        <title>Genome public.</title>
        <authorList>
            <person name="Liu C."/>
            <person name="Sun Q."/>
        </authorList>
    </citation>
    <scope>NUCLEOTIDE SEQUENCE</scope>
    <source>
        <strain evidence="3">M6</strain>
    </source>
</reference>
<gene>
    <name evidence="3" type="ORF">JKK62_01410</name>
</gene>
<evidence type="ECO:0000256" key="1">
    <source>
        <dbReference type="ARBA" id="ARBA00007637"/>
    </source>
</evidence>
<dbReference type="RefSeq" id="WP_201426634.1">
    <property type="nucleotide sequence ID" value="NZ_JAEQMG010000023.1"/>
</dbReference>
<dbReference type="AlphaFoldDB" id="A0A934TZ44"/>